<sequence>MLERLPIEIGHKILLEHSDGPWELEDNVNTASLICKEWRHRLQPLRVPHLQTRNSLALAHYLSLCAVNVALHVRSLTPTDVYALKHLRIELNIDTILDSIAGLDTDTTTDLIAGLETFLTREHLPHLQTLQIGVRYRGPLGQPFQHPAPSVAFLDRLEAIQVAARETSAALSGIPLAYTQTVTPVLFTLTSIYPSWLRPEVVPHMEYVQIDQSIADNPLRLFPVMSLPNLKAVFVPHGFSLSVDPDAEDDARELFADFARRKVEFVYGAPPVDWTLIDPEFLAYLRRKKSSQ</sequence>
<organism evidence="1 2">
    <name type="scientific">Rhodotorula mucilaginosa</name>
    <name type="common">Yeast</name>
    <name type="synonym">Rhodotorula rubra</name>
    <dbReference type="NCBI Taxonomy" id="5537"/>
    <lineage>
        <taxon>Eukaryota</taxon>
        <taxon>Fungi</taxon>
        <taxon>Dikarya</taxon>
        <taxon>Basidiomycota</taxon>
        <taxon>Pucciniomycotina</taxon>
        <taxon>Microbotryomycetes</taxon>
        <taxon>Sporidiobolales</taxon>
        <taxon>Sporidiobolaceae</taxon>
        <taxon>Rhodotorula</taxon>
    </lineage>
</organism>
<keyword evidence="2" id="KW-1185">Reference proteome</keyword>
<reference evidence="1 2" key="1">
    <citation type="submission" date="2020-11" db="EMBL/GenBank/DDBJ databases">
        <title>Kefir isolates.</title>
        <authorList>
            <person name="Marcisauskas S."/>
            <person name="Kim Y."/>
            <person name="Blasche S."/>
        </authorList>
    </citation>
    <scope>NUCLEOTIDE SEQUENCE [LARGE SCALE GENOMIC DNA]</scope>
    <source>
        <strain evidence="1 2">KR</strain>
    </source>
</reference>
<dbReference type="Proteomes" id="UP000777482">
    <property type="component" value="Unassembled WGS sequence"/>
</dbReference>
<comment type="caution">
    <text evidence="1">The sequence shown here is derived from an EMBL/GenBank/DDBJ whole genome shotgun (WGS) entry which is preliminary data.</text>
</comment>
<proteinExistence type="predicted"/>
<evidence type="ECO:0000313" key="1">
    <source>
        <dbReference type="EMBL" id="KAG0665584.1"/>
    </source>
</evidence>
<accession>A0A9P6W6S9</accession>
<name>A0A9P6W6S9_RHOMI</name>
<protein>
    <submittedName>
        <fullName evidence="1">Uncharacterized protein</fullName>
    </submittedName>
</protein>
<gene>
    <name evidence="1" type="ORF">C6P46_006367</name>
</gene>
<dbReference type="AlphaFoldDB" id="A0A9P6W6S9"/>
<dbReference type="EMBL" id="PUHQ01000008">
    <property type="protein sequence ID" value="KAG0665584.1"/>
    <property type="molecule type" value="Genomic_DNA"/>
</dbReference>
<dbReference type="OrthoDB" id="10287655at2759"/>
<evidence type="ECO:0000313" key="2">
    <source>
        <dbReference type="Proteomes" id="UP000777482"/>
    </source>
</evidence>